<dbReference type="KEGG" id="sclf:BB341_19340"/>
<dbReference type="GeneID" id="93731610"/>
<proteinExistence type="predicted"/>
<evidence type="ECO:0000313" key="2">
    <source>
        <dbReference type="EMBL" id="EFG06865.1"/>
    </source>
</evidence>
<accession>E2Q3P5</accession>
<feature type="chain" id="PRO_5003162595" description="Peptidase inhibitor family I36" evidence="1">
    <location>
        <begin position="23"/>
        <end position="136"/>
    </location>
</feature>
<protein>
    <recommendedName>
        <fullName evidence="4">Peptidase inhibitor family I36</fullName>
    </recommendedName>
</protein>
<organism evidence="2 3">
    <name type="scientific">Streptomyces clavuligerus</name>
    <dbReference type="NCBI Taxonomy" id="1901"/>
    <lineage>
        <taxon>Bacteria</taxon>
        <taxon>Bacillati</taxon>
        <taxon>Actinomycetota</taxon>
        <taxon>Actinomycetes</taxon>
        <taxon>Kitasatosporales</taxon>
        <taxon>Streptomycetaceae</taxon>
        <taxon>Streptomyces</taxon>
    </lineage>
</organism>
<evidence type="ECO:0008006" key="4">
    <source>
        <dbReference type="Google" id="ProtNLM"/>
    </source>
</evidence>
<dbReference type="STRING" id="1901.BB341_19340"/>
<dbReference type="OrthoDB" id="8871309at2"/>
<reference evidence="2 3" key="1">
    <citation type="journal article" date="2010" name="Genome Biol. Evol.">
        <title>The sequence of a 1.8-mb bacterial linear plasmid reveals a rich evolutionary reservoir of secondary metabolic pathways.</title>
        <authorList>
            <person name="Medema M.H."/>
            <person name="Trefzer A."/>
            <person name="Kovalchuk A."/>
            <person name="van den Berg M."/>
            <person name="Mueller U."/>
            <person name="Heijne W."/>
            <person name="Wu L."/>
            <person name="Alam M.T."/>
            <person name="Ronning C.M."/>
            <person name="Nierman W.C."/>
            <person name="Bovenberg R.A.L."/>
            <person name="Breitling R."/>
            <person name="Takano E."/>
        </authorList>
    </citation>
    <scope>NUCLEOTIDE SEQUENCE [LARGE SCALE GENOMIC DNA]</scope>
    <source>
        <strain evidence="3">ATCC 27064 / DSM 738 / JCM 4710 / NBRC 13307 / NCIMB 12785 / NRRL 3585 / VKM Ac-602</strain>
    </source>
</reference>
<evidence type="ECO:0000313" key="3">
    <source>
        <dbReference type="Proteomes" id="UP000002357"/>
    </source>
</evidence>
<gene>
    <name evidence="2" type="ORF">SCLAV_1791</name>
</gene>
<keyword evidence="3" id="KW-1185">Reference proteome</keyword>
<feature type="signal peptide" evidence="1">
    <location>
        <begin position="1"/>
        <end position="22"/>
    </location>
</feature>
<dbReference type="Pfam" id="PF03995">
    <property type="entry name" value="Inhibitor_I36"/>
    <property type="match status" value="1"/>
</dbReference>
<dbReference type="Proteomes" id="UP000002357">
    <property type="component" value="Chromosome"/>
</dbReference>
<sequence>MRRFAALAVALSLATPIAAAHAAEAARVAVPAGPDPSAAYARIFSGRACPQDALCLYRDFGSIGGGSAISAGDSLVDLGTVAYDVNDVMSSWSNDTGRTCTWWEHMGQGGGAHPMPDGYRVNVTRAESDSASSVRC</sequence>
<keyword evidence="1" id="KW-0732">Signal</keyword>
<dbReference type="EMBL" id="CM000913">
    <property type="protein sequence ID" value="EFG06865.1"/>
    <property type="molecule type" value="Genomic_DNA"/>
</dbReference>
<dbReference type="RefSeq" id="WP_003960468.1">
    <property type="nucleotide sequence ID" value="NZ_CM000913.1"/>
</dbReference>
<dbReference type="eggNOG" id="ENOG5030J4Z">
    <property type="taxonomic scope" value="Bacteria"/>
</dbReference>
<name>E2Q3P5_STRCL</name>
<evidence type="ECO:0000256" key="1">
    <source>
        <dbReference type="SAM" id="SignalP"/>
    </source>
</evidence>
<dbReference type="AlphaFoldDB" id="E2Q3P5"/>